<dbReference type="PANTHER" id="PTHR34856:SF2">
    <property type="entry name" value="PROTEIN NRFD"/>
    <property type="match status" value="1"/>
</dbReference>
<dbReference type="PANTHER" id="PTHR34856">
    <property type="entry name" value="PROTEIN NRFD"/>
    <property type="match status" value="1"/>
</dbReference>
<feature type="transmembrane region" description="Helical" evidence="7">
    <location>
        <begin position="271"/>
        <end position="291"/>
    </location>
</feature>
<protein>
    <submittedName>
        <fullName evidence="8">Polysulfide reductase NrfD</fullName>
    </submittedName>
</protein>
<keyword evidence="3" id="KW-1003">Cell membrane</keyword>
<dbReference type="Pfam" id="PF03916">
    <property type="entry name" value="NrfD"/>
    <property type="match status" value="1"/>
</dbReference>
<name>A0AAE3P3Q1_9BACT</name>
<evidence type="ECO:0000313" key="9">
    <source>
        <dbReference type="Proteomes" id="UP001221302"/>
    </source>
</evidence>
<accession>A0AAE3P3Q1</accession>
<dbReference type="Gene3D" id="1.20.1630.10">
    <property type="entry name" value="Formate dehydrogenase/DMSO reductase domain"/>
    <property type="match status" value="1"/>
</dbReference>
<feature type="transmembrane region" description="Helical" evidence="7">
    <location>
        <begin position="229"/>
        <end position="250"/>
    </location>
</feature>
<feature type="transmembrane region" description="Helical" evidence="7">
    <location>
        <begin position="340"/>
        <end position="365"/>
    </location>
</feature>
<dbReference type="InterPro" id="IPR005614">
    <property type="entry name" value="NrfD-like"/>
</dbReference>
<dbReference type="EMBL" id="JARGDL010000034">
    <property type="protein sequence ID" value="MDF1613267.1"/>
    <property type="molecule type" value="Genomic_DNA"/>
</dbReference>
<feature type="transmembrane region" description="Helical" evidence="7">
    <location>
        <begin position="385"/>
        <end position="408"/>
    </location>
</feature>
<evidence type="ECO:0000256" key="4">
    <source>
        <dbReference type="ARBA" id="ARBA00022692"/>
    </source>
</evidence>
<comment type="subcellular location">
    <subcellularLocation>
        <location evidence="1">Cell membrane</location>
        <topology evidence="1">Multi-pass membrane protein</topology>
    </subcellularLocation>
</comment>
<evidence type="ECO:0000256" key="7">
    <source>
        <dbReference type="SAM" id="Phobius"/>
    </source>
</evidence>
<evidence type="ECO:0000256" key="3">
    <source>
        <dbReference type="ARBA" id="ARBA00022475"/>
    </source>
</evidence>
<feature type="transmembrane region" description="Helical" evidence="7">
    <location>
        <begin position="311"/>
        <end position="333"/>
    </location>
</feature>
<keyword evidence="6 7" id="KW-0472">Membrane</keyword>
<keyword evidence="4 7" id="KW-0812">Transmembrane</keyword>
<evidence type="ECO:0000256" key="6">
    <source>
        <dbReference type="ARBA" id="ARBA00023136"/>
    </source>
</evidence>
<comment type="caution">
    <text evidence="8">The sequence shown here is derived from an EMBL/GenBank/DDBJ whole genome shotgun (WGS) entry which is preliminary data.</text>
</comment>
<feature type="transmembrane region" description="Helical" evidence="7">
    <location>
        <begin position="62"/>
        <end position="82"/>
    </location>
</feature>
<dbReference type="InterPro" id="IPR052049">
    <property type="entry name" value="Electron_transfer_protein"/>
</dbReference>
<dbReference type="RefSeq" id="WP_321537040.1">
    <property type="nucleotide sequence ID" value="NZ_JARGDL010000034.1"/>
</dbReference>
<reference evidence="8" key="1">
    <citation type="submission" date="2023-03" db="EMBL/GenBank/DDBJ databases">
        <title>Stygiobacter electus gen. nov., sp. nov., facultatively anaerobic thermotolerant bacterium of the class Ignavibacteria from a well of Yessentuki mineral water deposit.</title>
        <authorList>
            <person name="Podosokorskaya O.A."/>
            <person name="Elcheninov A.G."/>
            <person name="Petrova N.F."/>
            <person name="Zavarzina D.G."/>
            <person name="Kublanov I.V."/>
            <person name="Merkel A.Y."/>
        </authorList>
    </citation>
    <scope>NUCLEOTIDE SEQUENCE</scope>
    <source>
        <strain evidence="8">09-Me</strain>
    </source>
</reference>
<evidence type="ECO:0000256" key="2">
    <source>
        <dbReference type="ARBA" id="ARBA00008929"/>
    </source>
</evidence>
<dbReference type="AlphaFoldDB" id="A0AAE3P3Q1"/>
<proteinExistence type="inferred from homology"/>
<feature type="transmembrane region" description="Helical" evidence="7">
    <location>
        <begin position="132"/>
        <end position="155"/>
    </location>
</feature>
<feature type="transmembrane region" description="Helical" evidence="7">
    <location>
        <begin position="198"/>
        <end position="223"/>
    </location>
</feature>
<keyword evidence="9" id="KW-1185">Reference proteome</keyword>
<sequence length="429" mass="47860">MNFIKELLSDRDKVSHNLKMIFWGIGGLLLLVGFYGWAIRFFNGHIKANYGSIVTWGLWVAAYIYFIGLSAGSFLVSSMVYVFNFKKFERIGKLAVFTALVTLLMALLSIWVDLGHMGRAWHVMVFPNFKSPMAWMIYLYSIYMLLLFVEIYFLLRYDFVTGSNNETLKGKLYKLFSLGSTDKSEESKLRDKKIVKRLATAGVPIAILFHGGVGALFGVVAARPHWHSGLFPILFLLSALVSGGALLTLISSIFQEGWSKNKEIVIELGKMVLALLLLDILFQVSEFLVAYRGGIPGHTAGFDLVISGPYAWVFWGWQGFIGTIVPIVILVLPTRKSPRWVALAGFLIAAGIFGLRLNIVIPGLAVEEIHGLTSAIYSHRVDPHYFPSISEWLLTFGIVGFGMLLFGLGEHFLPTHNESETESLSESKV</sequence>
<dbReference type="GO" id="GO:0005886">
    <property type="term" value="C:plasma membrane"/>
    <property type="evidence" value="ECO:0007669"/>
    <property type="project" value="UniProtKB-SubCell"/>
</dbReference>
<gene>
    <name evidence="8" type="primary">nrfD</name>
    <name evidence="8" type="ORF">P0M35_13975</name>
</gene>
<keyword evidence="5 7" id="KW-1133">Transmembrane helix</keyword>
<dbReference type="Proteomes" id="UP001221302">
    <property type="component" value="Unassembled WGS sequence"/>
</dbReference>
<evidence type="ECO:0000256" key="1">
    <source>
        <dbReference type="ARBA" id="ARBA00004651"/>
    </source>
</evidence>
<feature type="transmembrane region" description="Helical" evidence="7">
    <location>
        <begin position="94"/>
        <end position="112"/>
    </location>
</feature>
<organism evidence="8 9">
    <name type="scientific">Stygiobacter electus</name>
    <dbReference type="NCBI Taxonomy" id="3032292"/>
    <lineage>
        <taxon>Bacteria</taxon>
        <taxon>Pseudomonadati</taxon>
        <taxon>Ignavibacteriota</taxon>
        <taxon>Ignavibacteria</taxon>
        <taxon>Ignavibacteriales</taxon>
        <taxon>Melioribacteraceae</taxon>
        <taxon>Stygiobacter</taxon>
    </lineage>
</organism>
<evidence type="ECO:0000313" key="8">
    <source>
        <dbReference type="EMBL" id="MDF1613267.1"/>
    </source>
</evidence>
<evidence type="ECO:0000256" key="5">
    <source>
        <dbReference type="ARBA" id="ARBA00022989"/>
    </source>
</evidence>
<feature type="transmembrane region" description="Helical" evidence="7">
    <location>
        <begin position="21"/>
        <end position="42"/>
    </location>
</feature>
<comment type="similarity">
    <text evidence="2">Belongs to the NrfD family.</text>
</comment>